<proteinExistence type="predicted"/>
<sequence>MTPEESLEYEKVKLSLLRRFRYTTDGYREKFPECKSEEAKTRKQSGARLLGYFDRLIETGETPKTFEGLRDLIVCDQFLKRCSTKRAIFLMERNCKCLENLASADHFLEARGQTCLAKIKEEKLGHKGGARNKEGGRPQLQARKRLVAFSATSRVTERPIAGLVPRTSAALCAGDVERLGTSQRRVPGSQNERMTRRPKLFVR</sequence>
<dbReference type="EMBL" id="JABSTQ010011307">
    <property type="protein sequence ID" value="KAG0412938.1"/>
    <property type="molecule type" value="Genomic_DNA"/>
</dbReference>
<organism evidence="1 2">
    <name type="scientific">Ixodes persulcatus</name>
    <name type="common">Taiga tick</name>
    <dbReference type="NCBI Taxonomy" id="34615"/>
    <lineage>
        <taxon>Eukaryota</taxon>
        <taxon>Metazoa</taxon>
        <taxon>Ecdysozoa</taxon>
        <taxon>Arthropoda</taxon>
        <taxon>Chelicerata</taxon>
        <taxon>Arachnida</taxon>
        <taxon>Acari</taxon>
        <taxon>Parasitiformes</taxon>
        <taxon>Ixodida</taxon>
        <taxon>Ixodoidea</taxon>
        <taxon>Ixodidae</taxon>
        <taxon>Ixodinae</taxon>
        <taxon>Ixodes</taxon>
    </lineage>
</organism>
<accession>A0AC60P0U6</accession>
<keyword evidence="2" id="KW-1185">Reference proteome</keyword>
<evidence type="ECO:0000313" key="2">
    <source>
        <dbReference type="Proteomes" id="UP000805193"/>
    </source>
</evidence>
<protein>
    <submittedName>
        <fullName evidence="1">Uncharacterized protein</fullName>
    </submittedName>
</protein>
<comment type="caution">
    <text evidence="1">The sequence shown here is derived from an EMBL/GenBank/DDBJ whole genome shotgun (WGS) entry which is preliminary data.</text>
</comment>
<reference evidence="1 2" key="1">
    <citation type="journal article" date="2020" name="Cell">
        <title>Large-Scale Comparative Analyses of Tick Genomes Elucidate Their Genetic Diversity and Vector Capacities.</title>
        <authorList>
            <consortium name="Tick Genome and Microbiome Consortium (TIGMIC)"/>
            <person name="Jia N."/>
            <person name="Wang J."/>
            <person name="Shi W."/>
            <person name="Du L."/>
            <person name="Sun Y."/>
            <person name="Zhan W."/>
            <person name="Jiang J.F."/>
            <person name="Wang Q."/>
            <person name="Zhang B."/>
            <person name="Ji P."/>
            <person name="Bell-Sakyi L."/>
            <person name="Cui X.M."/>
            <person name="Yuan T.T."/>
            <person name="Jiang B.G."/>
            <person name="Yang W.F."/>
            <person name="Lam T.T."/>
            <person name="Chang Q.C."/>
            <person name="Ding S.J."/>
            <person name="Wang X.J."/>
            <person name="Zhu J.G."/>
            <person name="Ruan X.D."/>
            <person name="Zhao L."/>
            <person name="Wei J.T."/>
            <person name="Ye R.Z."/>
            <person name="Que T.C."/>
            <person name="Du C.H."/>
            <person name="Zhou Y.H."/>
            <person name="Cheng J.X."/>
            <person name="Dai P.F."/>
            <person name="Guo W.B."/>
            <person name="Han X.H."/>
            <person name="Huang E.J."/>
            <person name="Li L.F."/>
            <person name="Wei W."/>
            <person name="Gao Y.C."/>
            <person name="Liu J.Z."/>
            <person name="Shao H.Z."/>
            <person name="Wang X."/>
            <person name="Wang C.C."/>
            <person name="Yang T.C."/>
            <person name="Huo Q.B."/>
            <person name="Li W."/>
            <person name="Chen H.Y."/>
            <person name="Chen S.E."/>
            <person name="Zhou L.G."/>
            <person name="Ni X.B."/>
            <person name="Tian J.H."/>
            <person name="Sheng Y."/>
            <person name="Liu T."/>
            <person name="Pan Y.S."/>
            <person name="Xia L.Y."/>
            <person name="Li J."/>
            <person name="Zhao F."/>
            <person name="Cao W.C."/>
        </authorList>
    </citation>
    <scope>NUCLEOTIDE SEQUENCE [LARGE SCALE GENOMIC DNA]</scope>
    <source>
        <strain evidence="1">Iper-2018</strain>
    </source>
</reference>
<name>A0AC60P0U6_IXOPE</name>
<gene>
    <name evidence="1" type="ORF">HPB47_009907</name>
</gene>
<evidence type="ECO:0000313" key="1">
    <source>
        <dbReference type="EMBL" id="KAG0412938.1"/>
    </source>
</evidence>
<dbReference type="Proteomes" id="UP000805193">
    <property type="component" value="Unassembled WGS sequence"/>
</dbReference>